<keyword evidence="7" id="KW-1185">Reference proteome</keyword>
<dbReference type="AlphaFoldDB" id="A0A7W8GBI5"/>
<organism evidence="6 7">
    <name type="scientific">Treponema ruminis</name>
    <dbReference type="NCBI Taxonomy" id="744515"/>
    <lineage>
        <taxon>Bacteria</taxon>
        <taxon>Pseudomonadati</taxon>
        <taxon>Spirochaetota</taxon>
        <taxon>Spirochaetia</taxon>
        <taxon>Spirochaetales</taxon>
        <taxon>Treponemataceae</taxon>
        <taxon>Treponema</taxon>
    </lineage>
</organism>
<accession>A0A7W8GBI5</accession>
<evidence type="ECO:0000256" key="2">
    <source>
        <dbReference type="ARBA" id="ARBA00022679"/>
    </source>
</evidence>
<feature type="domain" description="HipA N-terminal subdomain 1" evidence="5">
    <location>
        <begin position="6"/>
        <end position="116"/>
    </location>
</feature>
<dbReference type="Pfam" id="PF13657">
    <property type="entry name" value="Couple_hipA"/>
    <property type="match status" value="1"/>
</dbReference>
<evidence type="ECO:0000256" key="1">
    <source>
        <dbReference type="ARBA" id="ARBA00010164"/>
    </source>
</evidence>
<dbReference type="EC" id="2.7.11.1" evidence="6"/>
<evidence type="ECO:0000259" key="4">
    <source>
        <dbReference type="Pfam" id="PF07804"/>
    </source>
</evidence>
<dbReference type="InterPro" id="IPR012893">
    <property type="entry name" value="HipA-like_C"/>
</dbReference>
<reference evidence="6 7" key="1">
    <citation type="submission" date="2020-08" db="EMBL/GenBank/DDBJ databases">
        <title>Genomic Encyclopedia of Type Strains, Phase IV (KMG-IV): sequencing the most valuable type-strain genomes for metagenomic binning, comparative biology and taxonomic classification.</title>
        <authorList>
            <person name="Goeker M."/>
        </authorList>
    </citation>
    <scope>NUCLEOTIDE SEQUENCE [LARGE SCALE GENOMIC DNA]</scope>
    <source>
        <strain evidence="6 7">DSM 103462</strain>
    </source>
</reference>
<feature type="domain" description="HipA-like C-terminal" evidence="4">
    <location>
        <begin position="174"/>
        <end position="415"/>
    </location>
</feature>
<sequence>MIYSAEITLWGTSVGAISLDEGQKIATFEYSPSFLKSGIQVSPIMMPLKPGVFSFPNLSYESFHGLPGLLSDSLPDKFGNELISVYLAKQGRLPESFNAVERLCYTGSRGMGALEYRPSLSEANSSDLEAIRIQDLTELAEIVLNNRKNLFAVFDEADKKGLSESLQKIITLGTSAGGARAKAVISLNPQTNEVRSGQIDNSEGFEYWLLKFSGLSKNKDKEGDDKSDFGLVEYAYYLMARECGINMNPCRLLDDGKNRHFMTKRFDRFIDKNGRTQKLHMQSLAAMAHFDFNQAGSASYEQAFTVMNALNLPHSDKKEFFRRMLFNVKALNCDDHVKNISFLMDKTGKWSLSPAYDVAFAYNPNGKWTSSHQMTINGKRENFIPSDYEKCAEIAGLKKAEISTIFAEVESGIKKWLNFAEEAGVQEKDARTIKLLMEKLV</sequence>
<dbReference type="EMBL" id="JACHFQ010000010">
    <property type="protein sequence ID" value="MBB5227351.1"/>
    <property type="molecule type" value="Genomic_DNA"/>
</dbReference>
<dbReference type="GO" id="GO:0005829">
    <property type="term" value="C:cytosol"/>
    <property type="evidence" value="ECO:0007669"/>
    <property type="project" value="TreeGrafter"/>
</dbReference>
<comment type="caution">
    <text evidence="6">The sequence shown here is derived from an EMBL/GenBank/DDBJ whole genome shotgun (WGS) entry which is preliminary data.</text>
</comment>
<dbReference type="GO" id="GO:0004674">
    <property type="term" value="F:protein serine/threonine kinase activity"/>
    <property type="evidence" value="ECO:0007669"/>
    <property type="project" value="UniProtKB-EC"/>
</dbReference>
<evidence type="ECO:0000259" key="5">
    <source>
        <dbReference type="Pfam" id="PF13657"/>
    </source>
</evidence>
<keyword evidence="2 6" id="KW-0808">Transferase</keyword>
<evidence type="ECO:0000313" key="7">
    <source>
        <dbReference type="Proteomes" id="UP000518887"/>
    </source>
</evidence>
<keyword evidence="3 6" id="KW-0418">Kinase</keyword>
<dbReference type="Gene3D" id="1.10.1070.20">
    <property type="match status" value="1"/>
</dbReference>
<dbReference type="InterPro" id="IPR052028">
    <property type="entry name" value="HipA_Ser/Thr_kinase"/>
</dbReference>
<dbReference type="PANTHER" id="PTHR37419">
    <property type="entry name" value="SERINE/THREONINE-PROTEIN KINASE TOXIN HIPA"/>
    <property type="match status" value="1"/>
</dbReference>
<dbReference type="RefSeq" id="WP_184661506.1">
    <property type="nucleotide sequence ID" value="NZ_CP031518.1"/>
</dbReference>
<evidence type="ECO:0000313" key="6">
    <source>
        <dbReference type="EMBL" id="MBB5227351.1"/>
    </source>
</evidence>
<dbReference type="Proteomes" id="UP000518887">
    <property type="component" value="Unassembled WGS sequence"/>
</dbReference>
<dbReference type="PANTHER" id="PTHR37419:SF8">
    <property type="entry name" value="TOXIN YJJJ"/>
    <property type="match status" value="1"/>
</dbReference>
<evidence type="ECO:0000256" key="3">
    <source>
        <dbReference type="ARBA" id="ARBA00022777"/>
    </source>
</evidence>
<proteinExistence type="inferred from homology"/>
<dbReference type="Pfam" id="PF07804">
    <property type="entry name" value="HipA_C"/>
    <property type="match status" value="1"/>
</dbReference>
<dbReference type="InterPro" id="IPR017508">
    <property type="entry name" value="HipA_N1"/>
</dbReference>
<gene>
    <name evidence="6" type="ORF">HNP76_002750</name>
</gene>
<protein>
    <submittedName>
        <fullName evidence="6">Serine/threonine-protein kinase HipA</fullName>
        <ecNumber evidence="6">2.7.11.1</ecNumber>
    </submittedName>
</protein>
<comment type="similarity">
    <text evidence="1">Belongs to the HipA Ser/Thr kinase family.</text>
</comment>
<name>A0A7W8GBI5_9SPIR</name>